<protein>
    <recommendedName>
        <fullName evidence="2">Globin-sensor domain-containing protein</fullName>
    </recommendedName>
</protein>
<dbReference type="Proteomes" id="UP000320333">
    <property type="component" value="Unassembled WGS sequence"/>
</dbReference>
<dbReference type="InterPro" id="IPR012292">
    <property type="entry name" value="Globin/Proto"/>
</dbReference>
<dbReference type="Gene3D" id="1.10.490.10">
    <property type="entry name" value="Globins"/>
    <property type="match status" value="1"/>
</dbReference>
<proteinExistence type="predicted"/>
<evidence type="ECO:0000313" key="3">
    <source>
        <dbReference type="EMBL" id="TPX74173.1"/>
    </source>
</evidence>
<dbReference type="InterPro" id="IPR009050">
    <property type="entry name" value="Globin-like_sf"/>
</dbReference>
<dbReference type="OrthoDB" id="10027058at2759"/>
<dbReference type="AlphaFoldDB" id="A0A507FD04"/>
<dbReference type="GO" id="GO:0019825">
    <property type="term" value="F:oxygen binding"/>
    <property type="evidence" value="ECO:0007669"/>
    <property type="project" value="InterPro"/>
</dbReference>
<gene>
    <name evidence="3" type="ORF">CcCBS67573_g04554</name>
</gene>
<dbReference type="InterPro" id="IPR044398">
    <property type="entry name" value="Globin-sensor_dom"/>
</dbReference>
<name>A0A507FD04_9FUNG</name>
<reference evidence="3 4" key="1">
    <citation type="journal article" date="2019" name="Sci. Rep.">
        <title>Comparative genomics of chytrid fungi reveal insights into the obligate biotrophic and pathogenic lifestyle of Synchytrium endobioticum.</title>
        <authorList>
            <person name="van de Vossenberg B.T.L.H."/>
            <person name="Warris S."/>
            <person name="Nguyen H.D.T."/>
            <person name="van Gent-Pelzer M.P.E."/>
            <person name="Joly D.L."/>
            <person name="van de Geest H.C."/>
            <person name="Bonants P.J.M."/>
            <person name="Smith D.S."/>
            <person name="Levesque C.A."/>
            <person name="van der Lee T.A.J."/>
        </authorList>
    </citation>
    <scope>NUCLEOTIDE SEQUENCE [LARGE SCALE GENOMIC DNA]</scope>
    <source>
        <strain evidence="3 4">CBS 675.73</strain>
    </source>
</reference>
<keyword evidence="1" id="KW-0472">Membrane</keyword>
<keyword evidence="1" id="KW-0812">Transmembrane</keyword>
<keyword evidence="1" id="KW-1133">Transmembrane helix</keyword>
<feature type="transmembrane region" description="Helical" evidence="1">
    <location>
        <begin position="225"/>
        <end position="245"/>
    </location>
</feature>
<evidence type="ECO:0000313" key="4">
    <source>
        <dbReference type="Proteomes" id="UP000320333"/>
    </source>
</evidence>
<comment type="caution">
    <text evidence="3">The sequence shown here is derived from an EMBL/GenBank/DDBJ whole genome shotgun (WGS) entry which is preliminary data.</text>
</comment>
<dbReference type="EMBL" id="QEAP01000140">
    <property type="protein sequence ID" value="TPX74173.1"/>
    <property type="molecule type" value="Genomic_DNA"/>
</dbReference>
<accession>A0A507FD04</accession>
<dbReference type="PANTHER" id="PTHR42071">
    <property type="entry name" value="PROTOGLOBIN DOMAIN-CONTAINING PROTEIN"/>
    <property type="match status" value="1"/>
</dbReference>
<organism evidence="3 4">
    <name type="scientific">Chytriomyces confervae</name>
    <dbReference type="NCBI Taxonomy" id="246404"/>
    <lineage>
        <taxon>Eukaryota</taxon>
        <taxon>Fungi</taxon>
        <taxon>Fungi incertae sedis</taxon>
        <taxon>Chytridiomycota</taxon>
        <taxon>Chytridiomycota incertae sedis</taxon>
        <taxon>Chytridiomycetes</taxon>
        <taxon>Chytridiales</taxon>
        <taxon>Chytriomycetaceae</taxon>
        <taxon>Chytriomyces</taxon>
    </lineage>
</organism>
<keyword evidence="4" id="KW-1185">Reference proteome</keyword>
<evidence type="ECO:0000259" key="2">
    <source>
        <dbReference type="Pfam" id="PF11563"/>
    </source>
</evidence>
<feature type="domain" description="Globin-sensor" evidence="2">
    <location>
        <begin position="17"/>
        <end position="199"/>
    </location>
</feature>
<dbReference type="Pfam" id="PF11563">
    <property type="entry name" value="Protoglobin"/>
    <property type="match status" value="1"/>
</dbReference>
<dbReference type="GO" id="GO:0020037">
    <property type="term" value="F:heme binding"/>
    <property type="evidence" value="ECO:0007669"/>
    <property type="project" value="InterPro"/>
</dbReference>
<dbReference type="PANTHER" id="PTHR42071:SF1">
    <property type="entry name" value="GLOBIN-SENSOR DOMAIN-CONTAINING PROTEIN"/>
    <property type="match status" value="1"/>
</dbReference>
<evidence type="ECO:0000256" key="1">
    <source>
        <dbReference type="SAM" id="Phobius"/>
    </source>
</evidence>
<sequence>MAPITNVDRDRLYTDLMYRYEYVSTFVGFDKADVAAIKAAAPYIGPLVPAIVDAMYNHTFSFDITKKVFLQKGEGFHGPISTSLDALSTNDAHIQFRKRFMAKYLVKLLTAEYDAHFIAYLDYVGRIHTDTPTKKSKINVEYIHLNALMGWLQAHLLALVETIPRFQEDSKLRAETKGALSKLLWIQNDFFVMYYLRDSEVFRGHGNPEKVPGVAPVYLVEKPGVFALTMASVAAVSVLVTLHFIKR</sequence>
<dbReference type="SUPFAM" id="SSF46458">
    <property type="entry name" value="Globin-like"/>
    <property type="match status" value="1"/>
</dbReference>